<evidence type="ECO:0000256" key="3">
    <source>
        <dbReference type="SAM" id="MobiDB-lite"/>
    </source>
</evidence>
<dbReference type="AlphaFoldDB" id="A0A318JW55"/>
<dbReference type="Proteomes" id="UP000247569">
    <property type="component" value="Unassembled WGS sequence"/>
</dbReference>
<comment type="caution">
    <text evidence="6">The sequence shown here is derived from an EMBL/GenBank/DDBJ whole genome shotgun (WGS) entry which is preliminary data.</text>
</comment>
<dbReference type="PROSITE" id="PS00061">
    <property type="entry name" value="ADH_SHORT"/>
    <property type="match status" value="1"/>
</dbReference>
<dbReference type="InterPro" id="IPR006311">
    <property type="entry name" value="TAT_signal"/>
</dbReference>
<dbReference type="RefSeq" id="WP_040732445.1">
    <property type="nucleotide sequence ID" value="NZ_QJKF01000008.1"/>
</dbReference>
<dbReference type="InterPro" id="IPR057326">
    <property type="entry name" value="KR_dom"/>
</dbReference>
<accession>A0A318JW55</accession>
<dbReference type="PROSITE" id="PS51318">
    <property type="entry name" value="TAT"/>
    <property type="match status" value="1"/>
</dbReference>
<keyword evidence="2" id="KW-0560">Oxidoreductase</keyword>
<dbReference type="PANTHER" id="PTHR24321:SF11">
    <property type="entry name" value="BLR0893 PROTEIN"/>
    <property type="match status" value="1"/>
</dbReference>
<dbReference type="PRINTS" id="PR00081">
    <property type="entry name" value="GDHRDH"/>
</dbReference>
<name>A0A318JW55_9NOCA</name>
<protein>
    <recommendedName>
        <fullName evidence="5">Ketoreductase domain-containing protein</fullName>
    </recommendedName>
</protein>
<dbReference type="InterPro" id="IPR036291">
    <property type="entry name" value="NAD(P)-bd_dom_sf"/>
</dbReference>
<evidence type="ECO:0000256" key="2">
    <source>
        <dbReference type="ARBA" id="ARBA00023002"/>
    </source>
</evidence>
<organism evidence="6 7">
    <name type="scientific">Nocardia tenerifensis</name>
    <dbReference type="NCBI Taxonomy" id="228006"/>
    <lineage>
        <taxon>Bacteria</taxon>
        <taxon>Bacillati</taxon>
        <taxon>Actinomycetota</taxon>
        <taxon>Actinomycetes</taxon>
        <taxon>Mycobacteriales</taxon>
        <taxon>Nocardiaceae</taxon>
        <taxon>Nocardia</taxon>
    </lineage>
</organism>
<keyword evidence="4" id="KW-0472">Membrane</keyword>
<dbReference type="EMBL" id="QJKF01000008">
    <property type="protein sequence ID" value="PXX61520.1"/>
    <property type="molecule type" value="Genomic_DNA"/>
</dbReference>
<dbReference type="CDD" id="cd05233">
    <property type="entry name" value="SDR_c"/>
    <property type="match status" value="1"/>
</dbReference>
<feature type="transmembrane region" description="Helical" evidence="4">
    <location>
        <begin position="24"/>
        <end position="48"/>
    </location>
</feature>
<feature type="region of interest" description="Disordered" evidence="3">
    <location>
        <begin position="1"/>
        <end position="20"/>
    </location>
</feature>
<evidence type="ECO:0000256" key="1">
    <source>
        <dbReference type="ARBA" id="ARBA00006484"/>
    </source>
</evidence>
<dbReference type="InterPro" id="IPR002347">
    <property type="entry name" value="SDR_fam"/>
</dbReference>
<evidence type="ECO:0000259" key="5">
    <source>
        <dbReference type="SMART" id="SM00822"/>
    </source>
</evidence>
<keyword evidence="7" id="KW-1185">Reference proteome</keyword>
<proteinExistence type="inferred from homology"/>
<dbReference type="PANTHER" id="PTHR24321">
    <property type="entry name" value="DEHYDROGENASES, SHORT CHAIN"/>
    <property type="match status" value="1"/>
</dbReference>
<evidence type="ECO:0000313" key="6">
    <source>
        <dbReference type="EMBL" id="PXX61520.1"/>
    </source>
</evidence>
<dbReference type="FunFam" id="3.40.50.720:FF:000084">
    <property type="entry name" value="Short-chain dehydrogenase reductase"/>
    <property type="match status" value="1"/>
</dbReference>
<feature type="transmembrane region" description="Helical" evidence="4">
    <location>
        <begin position="69"/>
        <end position="88"/>
    </location>
</feature>
<sequence length="322" mass="33532">MTNEDSTIEPAPGKDAPAPSRRRLLGTMAAASGLAVGAAAGLAGGVALGANSNPPRYEPAQRRRFDGKTVLITGATSGIGAAAARLFAAEGGRVAFCGRREDRGRAVEREIREAGGEAIYIRADVLIEDDVRNFVDSAVKTYGGLNVAFNNAGITVQKKLHEYSTADFDRVLNTNLRGTFLAMKYEVPQMLRRGGGTIVVTSSSNALATDAGRGAYTASKRGLVGLVQSAALDYAADGIRVNALVPGTTDTELVRRAGGLESIPDDVYQVMMKQWASSNVPGLGRLATAAEIAAFALTLASPEHPYLTGAQLVIDGGKTAHA</sequence>
<keyword evidence="4" id="KW-1133">Transmembrane helix</keyword>
<dbReference type="PRINTS" id="PR00080">
    <property type="entry name" value="SDRFAMILY"/>
</dbReference>
<comment type="similarity">
    <text evidence="1">Belongs to the short-chain dehydrogenases/reductases (SDR) family.</text>
</comment>
<reference evidence="6 7" key="1">
    <citation type="submission" date="2018-05" db="EMBL/GenBank/DDBJ databases">
        <title>Genomic Encyclopedia of Type Strains, Phase IV (KMG-IV): sequencing the most valuable type-strain genomes for metagenomic binning, comparative biology and taxonomic classification.</title>
        <authorList>
            <person name="Goeker M."/>
        </authorList>
    </citation>
    <scope>NUCLEOTIDE SEQUENCE [LARGE SCALE GENOMIC DNA]</scope>
    <source>
        <strain evidence="6 7">DSM 44704</strain>
    </source>
</reference>
<evidence type="ECO:0000313" key="7">
    <source>
        <dbReference type="Proteomes" id="UP000247569"/>
    </source>
</evidence>
<feature type="domain" description="Ketoreductase" evidence="5">
    <location>
        <begin position="68"/>
        <end position="242"/>
    </location>
</feature>
<dbReference type="GO" id="GO:0016491">
    <property type="term" value="F:oxidoreductase activity"/>
    <property type="evidence" value="ECO:0007669"/>
    <property type="project" value="UniProtKB-KW"/>
</dbReference>
<keyword evidence="4" id="KW-0812">Transmembrane</keyword>
<dbReference type="Pfam" id="PF13561">
    <property type="entry name" value="adh_short_C2"/>
    <property type="match status" value="1"/>
</dbReference>
<gene>
    <name evidence="6" type="ORF">DFR70_10878</name>
</gene>
<dbReference type="SMART" id="SM00822">
    <property type="entry name" value="PKS_KR"/>
    <property type="match status" value="1"/>
</dbReference>
<dbReference type="InterPro" id="IPR020904">
    <property type="entry name" value="Sc_DH/Rdtase_CS"/>
</dbReference>
<dbReference type="OrthoDB" id="7064009at2"/>
<evidence type="ECO:0000256" key="4">
    <source>
        <dbReference type="SAM" id="Phobius"/>
    </source>
</evidence>
<dbReference type="Gene3D" id="3.40.50.720">
    <property type="entry name" value="NAD(P)-binding Rossmann-like Domain"/>
    <property type="match status" value="1"/>
</dbReference>
<dbReference type="SUPFAM" id="SSF51735">
    <property type="entry name" value="NAD(P)-binding Rossmann-fold domains"/>
    <property type="match status" value="1"/>
</dbReference>